<feature type="compositionally biased region" description="Low complexity" evidence="1">
    <location>
        <begin position="221"/>
        <end position="233"/>
    </location>
</feature>
<protein>
    <recommendedName>
        <fullName evidence="5">CDF family cation diffusion facilitator</fullName>
    </recommendedName>
</protein>
<dbReference type="EMBL" id="RZUI01000010">
    <property type="protein sequence ID" value="KAA8829289.1"/>
    <property type="molecule type" value="Genomic_DNA"/>
</dbReference>
<gene>
    <name evidence="3" type="ORF">EMO89_08300</name>
</gene>
<evidence type="ECO:0000256" key="1">
    <source>
        <dbReference type="SAM" id="MobiDB-lite"/>
    </source>
</evidence>
<sequence length="486" mass="49506">MSDELSRGRGFRIGTNRPGTIAADTFMTDAVRRAAMIMMAVTAVVIAIVTAVALPLSAHAAGAKVSTSVEGGTLHPDSATTVDLSGSGFQSVQGGFGGIYVLFGWVSDPNGDSWKPSKGGVTGETYRYVPDDENNPTGYDVFVAFPGDSTASAANGGQLAADGTWHAKITVPGAKFTSVDRSGNPVDVDCTTVQCGIITIGAHGVANSTNETFTPMTFATASDQQSQNDQSADGATESNDQNADQTQSADTTNGDANADAKNGTADNTSTNDAAAADDSAANDNAATTAAGATTERNGMTNVPTWGIAGCLIVAAVIILGISIIVLAAGVGGYLAAKSLLLGISPAALDREASRRERKAASVRAREEIRTAKHRRRLHERVLKEQAKADKAQAMAEGHPSDFAVPSQGDSPANSAAPNSTVAQSAGIVQSTGSEPAGRPSIFVPGGGLRGLRATGSDVQETQTLPFVDSAGADDKTGSAGSERKES</sequence>
<feature type="transmembrane region" description="Helical" evidence="2">
    <location>
        <begin position="34"/>
        <end position="56"/>
    </location>
</feature>
<comment type="caution">
    <text evidence="3">The sequence shown here is derived from an EMBL/GenBank/DDBJ whole genome shotgun (WGS) entry which is preliminary data.</text>
</comment>
<dbReference type="Proteomes" id="UP000412028">
    <property type="component" value="Unassembled WGS sequence"/>
</dbReference>
<evidence type="ECO:0000256" key="2">
    <source>
        <dbReference type="SAM" id="Phobius"/>
    </source>
</evidence>
<feature type="transmembrane region" description="Helical" evidence="2">
    <location>
        <begin position="305"/>
        <end position="324"/>
    </location>
</feature>
<feature type="compositionally biased region" description="Low complexity" evidence="1">
    <location>
        <begin position="249"/>
        <end position="289"/>
    </location>
</feature>
<reference evidence="3 4" key="1">
    <citation type="journal article" date="2019" name="Syst. Appl. Microbiol.">
        <title>Characterization of Bifidobacterium species in feaces of the Egyptian fruit bat: Description of B. vespertilionis sp. nov. and B. rousetti sp. nov.</title>
        <authorList>
            <person name="Modesto M."/>
            <person name="Satti M."/>
            <person name="Watanabe K."/>
            <person name="Puglisi E."/>
            <person name="Morelli L."/>
            <person name="Huang C.-H."/>
            <person name="Liou J.-S."/>
            <person name="Miyashita M."/>
            <person name="Tamura T."/>
            <person name="Saito S."/>
            <person name="Mori K."/>
            <person name="Huang L."/>
            <person name="Sciavilla P."/>
            <person name="Sandri C."/>
            <person name="Spiezio C."/>
            <person name="Vitali F."/>
            <person name="Cavalieri D."/>
            <person name="Perpetuini G."/>
            <person name="Tofalo R."/>
            <person name="Bonetti A."/>
            <person name="Arita M."/>
            <person name="Mattarelli P."/>
        </authorList>
    </citation>
    <scope>NUCLEOTIDE SEQUENCE [LARGE SCALE GENOMIC DNA]</scope>
    <source>
        <strain evidence="3 4">RST7</strain>
    </source>
</reference>
<feature type="compositionally biased region" description="Polar residues" evidence="1">
    <location>
        <begin position="407"/>
        <end position="433"/>
    </location>
</feature>
<accession>A0A5M9ZPA5</accession>
<keyword evidence="2" id="KW-0812">Transmembrane</keyword>
<feature type="region of interest" description="Disordered" evidence="1">
    <location>
        <begin position="221"/>
        <end position="289"/>
    </location>
</feature>
<keyword evidence="2" id="KW-0472">Membrane</keyword>
<evidence type="ECO:0000313" key="4">
    <source>
        <dbReference type="Proteomes" id="UP000412028"/>
    </source>
</evidence>
<keyword evidence="2" id="KW-1133">Transmembrane helix</keyword>
<dbReference type="RefSeq" id="WP_150381662.1">
    <property type="nucleotide sequence ID" value="NZ_RZUI01000010.1"/>
</dbReference>
<evidence type="ECO:0000313" key="3">
    <source>
        <dbReference type="EMBL" id="KAA8829289.1"/>
    </source>
</evidence>
<feature type="compositionally biased region" description="Basic and acidic residues" evidence="1">
    <location>
        <begin position="472"/>
        <end position="486"/>
    </location>
</feature>
<dbReference type="AlphaFoldDB" id="A0A5M9ZPA5"/>
<proteinExistence type="predicted"/>
<evidence type="ECO:0008006" key="5">
    <source>
        <dbReference type="Google" id="ProtNLM"/>
    </source>
</evidence>
<feature type="compositionally biased region" description="Polar residues" evidence="1">
    <location>
        <begin position="236"/>
        <end position="248"/>
    </location>
</feature>
<dbReference type="OrthoDB" id="4775562at2"/>
<name>A0A5M9ZPA5_9BIFI</name>
<organism evidence="3 4">
    <name type="scientific">Bifidobacterium tissieri</name>
    <dbReference type="NCBI Taxonomy" id="1630162"/>
    <lineage>
        <taxon>Bacteria</taxon>
        <taxon>Bacillati</taxon>
        <taxon>Actinomycetota</taxon>
        <taxon>Actinomycetes</taxon>
        <taxon>Bifidobacteriales</taxon>
        <taxon>Bifidobacteriaceae</taxon>
        <taxon>Bifidobacterium</taxon>
    </lineage>
</organism>
<feature type="region of interest" description="Disordered" evidence="1">
    <location>
        <begin position="384"/>
        <end position="486"/>
    </location>
</feature>
<dbReference type="Gene3D" id="2.60.40.230">
    <property type="entry name" value="Neocarzinostatin-like"/>
    <property type="match status" value="1"/>
</dbReference>